<evidence type="ECO:0000313" key="1">
    <source>
        <dbReference type="EMBL" id="MFC3143761.1"/>
    </source>
</evidence>
<dbReference type="RefSeq" id="WP_275631035.1">
    <property type="nucleotide sequence ID" value="NZ_JARGYD010000001.1"/>
</dbReference>
<keyword evidence="2" id="KW-1185">Reference proteome</keyword>
<evidence type="ECO:0008006" key="3">
    <source>
        <dbReference type="Google" id="ProtNLM"/>
    </source>
</evidence>
<name>A0ABV7GTG4_9RHOB</name>
<reference evidence="2" key="1">
    <citation type="journal article" date="2019" name="Int. J. Syst. Evol. Microbiol.">
        <title>The Global Catalogue of Microorganisms (GCM) 10K type strain sequencing project: providing services to taxonomists for standard genome sequencing and annotation.</title>
        <authorList>
            <consortium name="The Broad Institute Genomics Platform"/>
            <consortium name="The Broad Institute Genome Sequencing Center for Infectious Disease"/>
            <person name="Wu L."/>
            <person name="Ma J."/>
        </authorList>
    </citation>
    <scope>NUCLEOTIDE SEQUENCE [LARGE SCALE GENOMIC DNA]</scope>
    <source>
        <strain evidence="2">KCTC 52366</strain>
    </source>
</reference>
<comment type="caution">
    <text evidence="1">The sequence shown here is derived from an EMBL/GenBank/DDBJ whole genome shotgun (WGS) entry which is preliminary data.</text>
</comment>
<sequence length="107" mass="11868">MDKLNSIFELRDMLRQLETDMGLGGLSRTERDVLLAAHSLSAGPDHIVTSNDLRDHRLVRLVPQATFYRAVRTLLGRGFLERAGDTRARAYVVRSDLVGPALPEAPA</sequence>
<organism evidence="1 2">
    <name type="scientific">Psychromarinibacter halotolerans</name>
    <dbReference type="NCBI Taxonomy" id="1775175"/>
    <lineage>
        <taxon>Bacteria</taxon>
        <taxon>Pseudomonadati</taxon>
        <taxon>Pseudomonadota</taxon>
        <taxon>Alphaproteobacteria</taxon>
        <taxon>Rhodobacterales</taxon>
        <taxon>Paracoccaceae</taxon>
        <taxon>Psychromarinibacter</taxon>
    </lineage>
</organism>
<dbReference type="Proteomes" id="UP001595632">
    <property type="component" value="Unassembled WGS sequence"/>
</dbReference>
<gene>
    <name evidence="1" type="ORF">ACFOGP_13650</name>
</gene>
<accession>A0ABV7GTG4</accession>
<proteinExistence type="predicted"/>
<evidence type="ECO:0000313" key="2">
    <source>
        <dbReference type="Proteomes" id="UP001595632"/>
    </source>
</evidence>
<protein>
    <recommendedName>
        <fullName evidence="3">MarR family transcriptional regulator</fullName>
    </recommendedName>
</protein>
<dbReference type="EMBL" id="JBHRTB010000010">
    <property type="protein sequence ID" value="MFC3143761.1"/>
    <property type="molecule type" value="Genomic_DNA"/>
</dbReference>